<dbReference type="EMBL" id="QFXE01000013">
    <property type="protein sequence ID" value="RDH85440.1"/>
    <property type="molecule type" value="Genomic_DNA"/>
</dbReference>
<feature type="domain" description="Cytochrome c" evidence="6">
    <location>
        <begin position="23"/>
        <end position="101"/>
    </location>
</feature>
<evidence type="ECO:0000256" key="2">
    <source>
        <dbReference type="ARBA" id="ARBA00022723"/>
    </source>
</evidence>
<comment type="caution">
    <text evidence="7">The sequence shown here is derived from an EMBL/GenBank/DDBJ whole genome shotgun (WGS) entry which is preliminary data.</text>
</comment>
<dbReference type="Pfam" id="PF13442">
    <property type="entry name" value="Cytochrome_CBB3"/>
    <property type="match status" value="1"/>
</dbReference>
<dbReference type="CDD" id="cd20777">
    <property type="entry name" value="8prop_heme-binding_NirN"/>
    <property type="match status" value="1"/>
</dbReference>
<dbReference type="SUPFAM" id="SSF46626">
    <property type="entry name" value="Cytochrome c"/>
    <property type="match status" value="1"/>
</dbReference>
<dbReference type="InterPro" id="IPR036909">
    <property type="entry name" value="Cyt_c-like_dom_sf"/>
</dbReference>
<feature type="signal peptide" evidence="5">
    <location>
        <begin position="1"/>
        <end position="24"/>
    </location>
</feature>
<sequence>MKIRTLLLALFGLSGLFNAGQSLAAVDAKALYKTHCAECHGPGRLGIIGPALLPQNLKRLRKKSAFQMIESSRPAVQMPPFKEKLNKAEIESLVELIYTPLKVMPKWGMDEIKGSQLVYHKPGKLPDSPKFEADIDNLFMVVELGDHHATLLNGDTFEPIHRLPTRFALHGGPKWAEGGRYIYFASQDGWISKFDVFNLTYAAEVRVGINTRNLAVSHDGRYVIAANYLPHSLVVLDARDLSPLKVIDVVDGSGSSSRVSAVYTADPRESFIAALKDIPEVWEIGYMDEPPAGFSGWVHDYREESGDAHKEERFPVRRIQVEGYLDDFFLTQEYDRVIGTSRGLDKGLEGSAGQVVDLDLKRAVAQVTLPGMPHLSSAITWQYQGRNVLATPNIKKPEVTIVDTETWEVIKRIPTQGPGFFMRSHEKSPYAWVDVFFGPNRDLMHVIDKQTLEIVKTLKPVPGKTSAHVEFTKDGRYALVSIWDLDGALVIYDAKTLEEVKRLPMKKPSGKYNVHNKLTRSRGTSH</sequence>
<dbReference type="PANTHER" id="PTHR47197">
    <property type="entry name" value="PROTEIN NIRF"/>
    <property type="match status" value="1"/>
</dbReference>
<proteinExistence type="predicted"/>
<gene>
    <name evidence="7" type="ORF">DIZ78_10870</name>
</gene>
<name>A0A370DLJ7_9GAMM</name>
<dbReference type="Gene3D" id="1.10.760.10">
    <property type="entry name" value="Cytochrome c-like domain"/>
    <property type="match status" value="1"/>
</dbReference>
<keyword evidence="1 4" id="KW-0349">Heme</keyword>
<evidence type="ECO:0000256" key="5">
    <source>
        <dbReference type="SAM" id="SignalP"/>
    </source>
</evidence>
<evidence type="ECO:0000313" key="8">
    <source>
        <dbReference type="Proteomes" id="UP000254771"/>
    </source>
</evidence>
<keyword evidence="2 4" id="KW-0479">Metal-binding</keyword>
<dbReference type="Proteomes" id="UP000254771">
    <property type="component" value="Unassembled WGS sequence"/>
</dbReference>
<evidence type="ECO:0000256" key="4">
    <source>
        <dbReference type="PROSITE-ProRule" id="PRU00433"/>
    </source>
</evidence>
<keyword evidence="3 4" id="KW-0408">Iron</keyword>
<protein>
    <submittedName>
        <fullName evidence="7">Cytochrome C oxidase Cbb3</fullName>
    </submittedName>
</protein>
<reference evidence="7 8" key="1">
    <citation type="journal article" date="2018" name="ISME J.">
        <title>Endosymbiont genomes yield clues of tubeworm success.</title>
        <authorList>
            <person name="Li Y."/>
            <person name="Liles M.R."/>
            <person name="Halanych K.M."/>
        </authorList>
    </citation>
    <scope>NUCLEOTIDE SEQUENCE [LARGE SCALE GENOMIC DNA]</scope>
    <source>
        <strain evidence="7">A1462</strain>
    </source>
</reference>
<evidence type="ECO:0000313" key="7">
    <source>
        <dbReference type="EMBL" id="RDH85440.1"/>
    </source>
</evidence>
<dbReference type="GO" id="GO:0020037">
    <property type="term" value="F:heme binding"/>
    <property type="evidence" value="ECO:0007669"/>
    <property type="project" value="InterPro"/>
</dbReference>
<dbReference type="InterPro" id="IPR003143">
    <property type="entry name" value="Cyt_cd1_C_sf"/>
</dbReference>
<dbReference type="SUPFAM" id="SSF51004">
    <property type="entry name" value="C-terminal (heme d1) domain of cytochrome cd1-nitrite reductase"/>
    <property type="match status" value="1"/>
</dbReference>
<evidence type="ECO:0000259" key="6">
    <source>
        <dbReference type="PROSITE" id="PS51007"/>
    </source>
</evidence>
<feature type="chain" id="PRO_5016984665" evidence="5">
    <location>
        <begin position="25"/>
        <end position="526"/>
    </location>
</feature>
<organism evidence="7 8">
    <name type="scientific">endosymbiont of Escarpia spicata</name>
    <dbReference type="NCBI Taxonomy" id="2200908"/>
    <lineage>
        <taxon>Bacteria</taxon>
        <taxon>Pseudomonadati</taxon>
        <taxon>Pseudomonadota</taxon>
        <taxon>Gammaproteobacteria</taxon>
        <taxon>sulfur-oxidizing symbionts</taxon>
    </lineage>
</organism>
<dbReference type="GO" id="GO:0046872">
    <property type="term" value="F:metal ion binding"/>
    <property type="evidence" value="ECO:0007669"/>
    <property type="project" value="UniProtKB-KW"/>
</dbReference>
<dbReference type="PANTHER" id="PTHR47197:SF3">
    <property type="entry name" value="DIHYDRO-HEME D1 DEHYDROGENASE"/>
    <property type="match status" value="1"/>
</dbReference>
<dbReference type="Gene3D" id="2.140.10.20">
    <property type="entry name" value="C-terminal (heme d1) domain of cytochrome cd1-nitrite reductase"/>
    <property type="match status" value="1"/>
</dbReference>
<accession>A0A370DLJ7</accession>
<dbReference type="InterPro" id="IPR009056">
    <property type="entry name" value="Cyt_c-like_dom"/>
</dbReference>
<evidence type="ECO:0000256" key="3">
    <source>
        <dbReference type="ARBA" id="ARBA00023004"/>
    </source>
</evidence>
<dbReference type="InterPro" id="IPR011048">
    <property type="entry name" value="Haem_d1_sf"/>
</dbReference>
<keyword evidence="8" id="KW-1185">Reference proteome</keyword>
<dbReference type="InterPro" id="IPR051200">
    <property type="entry name" value="Host-pathogen_enzymatic-act"/>
</dbReference>
<dbReference type="AlphaFoldDB" id="A0A370DLJ7"/>
<evidence type="ECO:0000256" key="1">
    <source>
        <dbReference type="ARBA" id="ARBA00022617"/>
    </source>
</evidence>
<dbReference type="GO" id="GO:0009055">
    <property type="term" value="F:electron transfer activity"/>
    <property type="evidence" value="ECO:0007669"/>
    <property type="project" value="InterPro"/>
</dbReference>
<dbReference type="PROSITE" id="PS51007">
    <property type="entry name" value="CYTC"/>
    <property type="match status" value="1"/>
</dbReference>
<dbReference type="Pfam" id="PF02239">
    <property type="entry name" value="Cytochrom_D1"/>
    <property type="match status" value="2"/>
</dbReference>
<keyword evidence="5" id="KW-0732">Signal</keyword>